<dbReference type="Pfam" id="PF14248">
    <property type="entry name" value="DUF4345"/>
    <property type="match status" value="1"/>
</dbReference>
<evidence type="ECO:0000256" key="1">
    <source>
        <dbReference type="SAM" id="Phobius"/>
    </source>
</evidence>
<feature type="transmembrane region" description="Helical" evidence="1">
    <location>
        <begin position="43"/>
        <end position="60"/>
    </location>
</feature>
<dbReference type="OrthoDB" id="840183at2"/>
<feature type="transmembrane region" description="Helical" evidence="1">
    <location>
        <begin position="67"/>
        <end position="85"/>
    </location>
</feature>
<dbReference type="AlphaFoldDB" id="A0A1H7BUS4"/>
<keyword evidence="3" id="KW-1185">Reference proteome</keyword>
<keyword evidence="1" id="KW-0472">Membrane</keyword>
<keyword evidence="1" id="KW-1133">Transmembrane helix</keyword>
<dbReference type="STRING" id="1416801.SAMN05192553_11611"/>
<accession>A0A1H7BUS4</accession>
<evidence type="ECO:0008006" key="4">
    <source>
        <dbReference type="Google" id="ProtNLM"/>
    </source>
</evidence>
<organism evidence="2 3">
    <name type="scientific">Cyclobacterium xiamenense</name>
    <dbReference type="NCBI Taxonomy" id="1297121"/>
    <lineage>
        <taxon>Bacteria</taxon>
        <taxon>Pseudomonadati</taxon>
        <taxon>Bacteroidota</taxon>
        <taxon>Cytophagia</taxon>
        <taxon>Cytophagales</taxon>
        <taxon>Cyclobacteriaceae</taxon>
        <taxon>Cyclobacterium</taxon>
    </lineage>
</organism>
<evidence type="ECO:0000313" key="2">
    <source>
        <dbReference type="EMBL" id="SEJ80976.1"/>
    </source>
</evidence>
<dbReference type="InterPro" id="IPR025597">
    <property type="entry name" value="DUF4345"/>
</dbReference>
<reference evidence="3" key="1">
    <citation type="submission" date="2016-10" db="EMBL/GenBank/DDBJ databases">
        <authorList>
            <person name="Varghese N."/>
            <person name="Submissions S."/>
        </authorList>
    </citation>
    <scope>NUCLEOTIDE SEQUENCE [LARGE SCALE GENOMIC DNA]</scope>
    <source>
        <strain evidence="3">IBRC-M 10761</strain>
    </source>
</reference>
<sequence>MLLFIRIFLVLYGLIAVATGFMGTTAAYNPAATDALTDNNHRYVAAIWMATSLAFFYVAWNPSETALFRFLMIAIFIGGIVRAAALTNYPATPFLIFLIAIELIPTVLLLWMHTKLLTAGSL</sequence>
<dbReference type="RefSeq" id="WP_092178866.1">
    <property type="nucleotide sequence ID" value="NZ_FNZH01000016.1"/>
</dbReference>
<dbReference type="Proteomes" id="UP000199403">
    <property type="component" value="Unassembled WGS sequence"/>
</dbReference>
<gene>
    <name evidence="2" type="ORF">SAMN05192553_11611</name>
</gene>
<dbReference type="EMBL" id="FNZH01000016">
    <property type="protein sequence ID" value="SEJ80976.1"/>
    <property type="molecule type" value="Genomic_DNA"/>
</dbReference>
<keyword evidence="1" id="KW-0812">Transmembrane</keyword>
<proteinExistence type="predicted"/>
<feature type="transmembrane region" description="Helical" evidence="1">
    <location>
        <begin position="91"/>
        <end position="112"/>
    </location>
</feature>
<name>A0A1H7BUS4_9BACT</name>
<evidence type="ECO:0000313" key="3">
    <source>
        <dbReference type="Proteomes" id="UP000199403"/>
    </source>
</evidence>
<protein>
    <recommendedName>
        <fullName evidence="4">DUF4345 domain-containing protein</fullName>
    </recommendedName>
</protein>